<dbReference type="PANTHER" id="PTHR10332:SF88">
    <property type="entry name" value="EQUILIBRATIVE NUCLEOSIDE TRANSPORTER 1, ISOFORM A"/>
    <property type="match status" value="1"/>
</dbReference>
<dbReference type="EMBL" id="JARTCD010000065">
    <property type="protein sequence ID" value="KAJ8654213.1"/>
    <property type="molecule type" value="Genomic_DNA"/>
</dbReference>
<dbReference type="InterPro" id="IPR002259">
    <property type="entry name" value="Eqnu_transpt"/>
</dbReference>
<evidence type="ECO:0000256" key="3">
    <source>
        <dbReference type="ARBA" id="ARBA00022448"/>
    </source>
</evidence>
<dbReference type="GO" id="GO:0005886">
    <property type="term" value="C:plasma membrane"/>
    <property type="evidence" value="ECO:0007669"/>
    <property type="project" value="TreeGrafter"/>
</dbReference>
<keyword evidence="5 7" id="KW-1133">Transmembrane helix</keyword>
<dbReference type="GO" id="GO:0034257">
    <property type="term" value="F:nicotinamide riboside transmembrane transporter activity"/>
    <property type="evidence" value="ECO:0007669"/>
    <property type="project" value="TreeGrafter"/>
</dbReference>
<feature type="transmembrane region" description="Helical" evidence="7">
    <location>
        <begin position="381"/>
        <end position="402"/>
    </location>
</feature>
<keyword evidence="6 7" id="KW-0472">Membrane</keyword>
<organism evidence="8 9">
    <name type="scientific">Lichtheimia ornata</name>
    <dbReference type="NCBI Taxonomy" id="688661"/>
    <lineage>
        <taxon>Eukaryota</taxon>
        <taxon>Fungi</taxon>
        <taxon>Fungi incertae sedis</taxon>
        <taxon>Mucoromycota</taxon>
        <taxon>Mucoromycotina</taxon>
        <taxon>Mucoromycetes</taxon>
        <taxon>Mucorales</taxon>
        <taxon>Lichtheimiaceae</taxon>
        <taxon>Lichtheimia</taxon>
    </lineage>
</organism>
<feature type="transmembrane region" description="Helical" evidence="7">
    <location>
        <begin position="453"/>
        <end position="476"/>
    </location>
</feature>
<comment type="similarity">
    <text evidence="2">Belongs to the SLC29A/ENT transporter (TC 2.A.57) family.</text>
</comment>
<evidence type="ECO:0000256" key="2">
    <source>
        <dbReference type="ARBA" id="ARBA00007965"/>
    </source>
</evidence>
<dbReference type="AlphaFoldDB" id="A0AAD7UV82"/>
<dbReference type="GO" id="GO:0015205">
    <property type="term" value="F:nucleobase transmembrane transporter activity"/>
    <property type="evidence" value="ECO:0007669"/>
    <property type="project" value="TreeGrafter"/>
</dbReference>
<dbReference type="GO" id="GO:0000329">
    <property type="term" value="C:fungal-type vacuole membrane"/>
    <property type="evidence" value="ECO:0007669"/>
    <property type="project" value="TreeGrafter"/>
</dbReference>
<accession>A0AAD7UV82</accession>
<feature type="transmembrane region" description="Helical" evidence="7">
    <location>
        <begin position="186"/>
        <end position="212"/>
    </location>
</feature>
<feature type="transmembrane region" description="Helical" evidence="7">
    <location>
        <begin position="224"/>
        <end position="245"/>
    </location>
</feature>
<feature type="transmembrane region" description="Helical" evidence="7">
    <location>
        <begin position="414"/>
        <end position="433"/>
    </location>
</feature>
<reference evidence="8 9" key="1">
    <citation type="submission" date="2023-03" db="EMBL/GenBank/DDBJ databases">
        <title>Genome sequence of Lichtheimia ornata CBS 291.66.</title>
        <authorList>
            <person name="Mohabir J.T."/>
            <person name="Shea T.P."/>
            <person name="Kurbessoian T."/>
            <person name="Berby B."/>
            <person name="Fontaine J."/>
            <person name="Livny J."/>
            <person name="Gnirke A."/>
            <person name="Stajich J.E."/>
            <person name="Cuomo C.A."/>
        </authorList>
    </citation>
    <scope>NUCLEOTIDE SEQUENCE [LARGE SCALE GENOMIC DNA]</scope>
    <source>
        <strain evidence="8">CBS 291.66</strain>
    </source>
</reference>
<dbReference type="PRINTS" id="PR01130">
    <property type="entry name" value="DERENTRNSPRT"/>
</dbReference>
<evidence type="ECO:0000256" key="1">
    <source>
        <dbReference type="ARBA" id="ARBA00004141"/>
    </source>
</evidence>
<evidence type="ECO:0000313" key="8">
    <source>
        <dbReference type="EMBL" id="KAJ8654213.1"/>
    </source>
</evidence>
<sequence length="480" mass="52755">MLQELKGNLRRLFNVTNKPESNQHEAQSLLSNRSHDHLDLYAEGEHDTHNIVYWVFFIYGIAMLLPWNVFITASEYFLKRFADTPYAETFQNYFSTSFTATNLALFGLLLWRQSNAATFRLDVLGPILVNTTVFGIMAITVATSVHGTGYFWATMALLVITGMTTSVFQIAVFAEACRFPPRYIQAVMSGQGIAGVAVAIASLLSAFAGSATQAPDEASITTSAFIYFMSAFAITIAALAGRIIVSRQPFYIKQSQLSTGILSTESLDDDTDMEEGDNSDDHHYTQPTSAAIVIRKCGGLIFAVAYVFVITLAVFPSITALIKSVVRHDPDDSQRIITDGNRFLDDDVFVAFHFVLFNVGDWVGRTLPIFPSMRTFKTKLLVVYSLARTLFIPAFMMCNVVVSDRKMAVVIDSDVVYLVLVWIFAVSNGWLGSLTMMAAPQQESITSATEKSLVGSVMSFSLLVGLAVGGSASFILRAMV</sequence>
<feature type="transmembrane region" description="Helical" evidence="7">
    <location>
        <begin position="300"/>
        <end position="322"/>
    </location>
</feature>
<feature type="transmembrane region" description="Helical" evidence="7">
    <location>
        <begin position="150"/>
        <end position="174"/>
    </location>
</feature>
<name>A0AAD7UV82_9FUNG</name>
<gene>
    <name evidence="8" type="ORF">O0I10_010161</name>
</gene>
<feature type="transmembrane region" description="Helical" evidence="7">
    <location>
        <begin position="123"/>
        <end position="144"/>
    </location>
</feature>
<dbReference type="PANTHER" id="PTHR10332">
    <property type="entry name" value="EQUILIBRATIVE NUCLEOSIDE TRANSPORTER"/>
    <property type="match status" value="1"/>
</dbReference>
<dbReference type="PIRSF" id="PIRSF016379">
    <property type="entry name" value="ENT"/>
    <property type="match status" value="1"/>
</dbReference>
<comment type="caution">
    <text evidence="8">The sequence shown here is derived from an EMBL/GenBank/DDBJ whole genome shotgun (WGS) entry which is preliminary data.</text>
</comment>
<evidence type="ECO:0000256" key="7">
    <source>
        <dbReference type="SAM" id="Phobius"/>
    </source>
</evidence>
<evidence type="ECO:0000256" key="5">
    <source>
        <dbReference type="ARBA" id="ARBA00022989"/>
    </source>
</evidence>
<comment type="subcellular location">
    <subcellularLocation>
        <location evidence="1">Membrane</location>
        <topology evidence="1">Multi-pass membrane protein</topology>
    </subcellularLocation>
</comment>
<evidence type="ECO:0008006" key="10">
    <source>
        <dbReference type="Google" id="ProtNLM"/>
    </source>
</evidence>
<feature type="transmembrane region" description="Helical" evidence="7">
    <location>
        <begin position="93"/>
        <end position="111"/>
    </location>
</feature>
<evidence type="ECO:0000313" key="9">
    <source>
        <dbReference type="Proteomes" id="UP001234581"/>
    </source>
</evidence>
<keyword evidence="4 7" id="KW-0812">Transmembrane</keyword>
<evidence type="ECO:0000256" key="6">
    <source>
        <dbReference type="ARBA" id="ARBA00023136"/>
    </source>
</evidence>
<proteinExistence type="inferred from homology"/>
<dbReference type="GeneID" id="83217565"/>
<feature type="transmembrane region" description="Helical" evidence="7">
    <location>
        <begin position="51"/>
        <end position="73"/>
    </location>
</feature>
<dbReference type="RefSeq" id="XP_058339127.1">
    <property type="nucleotide sequence ID" value="XM_058490144.1"/>
</dbReference>
<keyword evidence="3" id="KW-0813">Transport</keyword>
<evidence type="ECO:0000256" key="4">
    <source>
        <dbReference type="ARBA" id="ARBA00022692"/>
    </source>
</evidence>
<keyword evidence="9" id="KW-1185">Reference proteome</keyword>
<protein>
    <recommendedName>
        <fullName evidence="10">Nucleoside transporter</fullName>
    </recommendedName>
</protein>
<dbReference type="Pfam" id="PF01733">
    <property type="entry name" value="Nucleoside_tran"/>
    <property type="match status" value="1"/>
</dbReference>
<dbReference type="Proteomes" id="UP001234581">
    <property type="component" value="Unassembled WGS sequence"/>
</dbReference>